<dbReference type="KEGG" id="rmar:GBA65_02070"/>
<evidence type="ECO:0000313" key="3">
    <source>
        <dbReference type="EMBL" id="QIN77486.1"/>
    </source>
</evidence>
<keyword evidence="1" id="KW-0456">Lyase</keyword>
<dbReference type="PANTHER" id="PTHR21240:SF19">
    <property type="entry name" value="CATALYTIC_ HYDROLASE"/>
    <property type="match status" value="1"/>
</dbReference>
<dbReference type="SUPFAM" id="SSF51556">
    <property type="entry name" value="Metallo-dependent hydrolases"/>
    <property type="match status" value="1"/>
</dbReference>
<dbReference type="InterPro" id="IPR006680">
    <property type="entry name" value="Amidohydro-rel"/>
</dbReference>
<reference evidence="3 4" key="1">
    <citation type="submission" date="2019-10" db="EMBL/GenBank/DDBJ databases">
        <title>Rubrobacter sp nov SCSIO 52915 isolated from a deep-sea sediment in the South China Sea.</title>
        <authorList>
            <person name="Chen R.W."/>
        </authorList>
    </citation>
    <scope>NUCLEOTIDE SEQUENCE [LARGE SCALE GENOMIC DNA]</scope>
    <source>
        <strain evidence="3 4">SCSIO 52915</strain>
    </source>
</reference>
<dbReference type="InterPro" id="IPR032466">
    <property type="entry name" value="Metal_Hydrolase"/>
</dbReference>
<name>A0A6G8PU48_9ACTN</name>
<dbReference type="CDD" id="cd01292">
    <property type="entry name" value="metallo-dependent_hydrolases"/>
    <property type="match status" value="1"/>
</dbReference>
<evidence type="ECO:0000313" key="4">
    <source>
        <dbReference type="Proteomes" id="UP000502706"/>
    </source>
</evidence>
<keyword evidence="3" id="KW-0378">Hydrolase</keyword>
<dbReference type="Proteomes" id="UP000502706">
    <property type="component" value="Chromosome"/>
</dbReference>
<dbReference type="Pfam" id="PF04909">
    <property type="entry name" value="Amidohydro_2"/>
    <property type="match status" value="1"/>
</dbReference>
<dbReference type="GO" id="GO:0016831">
    <property type="term" value="F:carboxy-lyase activity"/>
    <property type="evidence" value="ECO:0007669"/>
    <property type="project" value="InterPro"/>
</dbReference>
<protein>
    <submittedName>
        <fullName evidence="3">Amidohydrolase family protein</fullName>
    </submittedName>
</protein>
<evidence type="ECO:0000259" key="2">
    <source>
        <dbReference type="Pfam" id="PF04909"/>
    </source>
</evidence>
<dbReference type="Gene3D" id="3.20.20.140">
    <property type="entry name" value="Metal-dependent hydrolases"/>
    <property type="match status" value="1"/>
</dbReference>
<evidence type="ECO:0000256" key="1">
    <source>
        <dbReference type="ARBA" id="ARBA00023239"/>
    </source>
</evidence>
<feature type="domain" description="Amidohydrolase-related" evidence="2">
    <location>
        <begin position="3"/>
        <end position="310"/>
    </location>
</feature>
<dbReference type="RefSeq" id="WP_166395167.1">
    <property type="nucleotide sequence ID" value="NZ_CP045121.1"/>
</dbReference>
<gene>
    <name evidence="3" type="ORF">GBA65_02070</name>
</gene>
<accession>A0A6G8PU48</accession>
<dbReference type="GO" id="GO:0016787">
    <property type="term" value="F:hydrolase activity"/>
    <property type="evidence" value="ECO:0007669"/>
    <property type="project" value="UniProtKB-KW"/>
</dbReference>
<dbReference type="InterPro" id="IPR032465">
    <property type="entry name" value="ACMSD"/>
</dbReference>
<organism evidence="3 4">
    <name type="scientific">Rubrobacter marinus</name>
    <dbReference type="NCBI Taxonomy" id="2653852"/>
    <lineage>
        <taxon>Bacteria</taxon>
        <taxon>Bacillati</taxon>
        <taxon>Actinomycetota</taxon>
        <taxon>Rubrobacteria</taxon>
        <taxon>Rubrobacterales</taxon>
        <taxon>Rubrobacteraceae</taxon>
        <taxon>Rubrobacter</taxon>
    </lineage>
</organism>
<dbReference type="PANTHER" id="PTHR21240">
    <property type="entry name" value="2-AMINO-3-CARBOXYLMUCONATE-6-SEMIALDEHYDE DECARBOXYLASE"/>
    <property type="match status" value="1"/>
</dbReference>
<proteinExistence type="predicted"/>
<sequence>MIVDAHIHIWAPEYIPASMRYNWARLAAHRRYPFRDPDEIFPKVTRGVADPEGTYTMAEMDRAGVDASVSMLVDYGVLCDEEAEVPLVDVMEHYGELQERYEGRFYAFATVDPRRPNAVEMFECAIKDFGLRGLKLYPAAGFYPYDEACLPLYRRCVEWDIPVTFHTSTVESPFIQRYTHPMQLSDVQAMFPDLKIILAHAGKGPWWQEATAVAAAHPHTYLEMSMWSEVAFRDPGECVTKLAHMRDAVGAHKILFASDNCAGPATEGDKSWLHKWVDFFRELPELAPEHGCSFTREEVGLILGENATRVMKLDEVRARPTGTPASERG</sequence>
<dbReference type="AlphaFoldDB" id="A0A6G8PU48"/>
<keyword evidence="4" id="KW-1185">Reference proteome</keyword>
<dbReference type="EMBL" id="CP045121">
    <property type="protein sequence ID" value="QIN77486.1"/>
    <property type="molecule type" value="Genomic_DNA"/>
</dbReference>